<protein>
    <recommendedName>
        <fullName evidence="2">Glycosyltransferase 2-like domain-containing protein</fullName>
    </recommendedName>
</protein>
<dbReference type="PANTHER" id="PTHR48090">
    <property type="entry name" value="UNDECAPRENYL-PHOSPHATE 4-DEOXY-4-FORMAMIDO-L-ARABINOSE TRANSFERASE-RELATED"/>
    <property type="match status" value="1"/>
</dbReference>
<evidence type="ECO:0000259" key="2">
    <source>
        <dbReference type="Pfam" id="PF00535"/>
    </source>
</evidence>
<dbReference type="InterPro" id="IPR029044">
    <property type="entry name" value="Nucleotide-diphossugar_trans"/>
</dbReference>
<accession>R2QJ46</accession>
<dbReference type="STRING" id="160454.RV10_GL002263"/>
<dbReference type="InterPro" id="IPR050256">
    <property type="entry name" value="Glycosyltransferase_2"/>
</dbReference>
<reference evidence="3 4" key="1">
    <citation type="submission" date="2013-02" db="EMBL/GenBank/DDBJ databases">
        <title>The Genome Sequence of Enterococcus pallens BAA-351.</title>
        <authorList>
            <consortium name="The Broad Institute Genome Sequencing Platform"/>
            <consortium name="The Broad Institute Genome Sequencing Center for Infectious Disease"/>
            <person name="Earl A.M."/>
            <person name="Gilmore M.S."/>
            <person name="Lebreton F."/>
            <person name="Walker B."/>
            <person name="Young S.K."/>
            <person name="Zeng Q."/>
            <person name="Gargeya S."/>
            <person name="Fitzgerald M."/>
            <person name="Haas B."/>
            <person name="Abouelleil A."/>
            <person name="Alvarado L."/>
            <person name="Arachchi H.M."/>
            <person name="Berlin A.M."/>
            <person name="Chapman S.B."/>
            <person name="Dewar J."/>
            <person name="Goldberg J."/>
            <person name="Griggs A."/>
            <person name="Gujja S."/>
            <person name="Hansen M."/>
            <person name="Howarth C."/>
            <person name="Imamovic A."/>
            <person name="Larimer J."/>
            <person name="McCowan C."/>
            <person name="Murphy C."/>
            <person name="Neiman D."/>
            <person name="Pearson M."/>
            <person name="Priest M."/>
            <person name="Roberts A."/>
            <person name="Saif S."/>
            <person name="Shea T."/>
            <person name="Sisk P."/>
            <person name="Sykes S."/>
            <person name="Wortman J."/>
            <person name="Nusbaum C."/>
            <person name="Birren B."/>
        </authorList>
    </citation>
    <scope>NUCLEOTIDE SEQUENCE [LARGE SCALE GENOMIC DNA]</scope>
    <source>
        <strain evidence="3 4">ATCC BAA-351</strain>
    </source>
</reference>
<dbReference type="CDD" id="cd04179">
    <property type="entry name" value="DPM_DPG-synthase_like"/>
    <property type="match status" value="1"/>
</dbReference>
<keyword evidence="1" id="KW-1133">Transmembrane helix</keyword>
<feature type="transmembrane region" description="Helical" evidence="1">
    <location>
        <begin position="262"/>
        <end position="285"/>
    </location>
</feature>
<dbReference type="Proteomes" id="UP000013782">
    <property type="component" value="Unassembled WGS sequence"/>
</dbReference>
<organism evidence="3 4">
    <name type="scientific">Enterococcus pallens ATCC BAA-351</name>
    <dbReference type="NCBI Taxonomy" id="1158607"/>
    <lineage>
        <taxon>Bacteria</taxon>
        <taxon>Bacillati</taxon>
        <taxon>Bacillota</taxon>
        <taxon>Bacilli</taxon>
        <taxon>Lactobacillales</taxon>
        <taxon>Enterococcaceae</taxon>
        <taxon>Enterococcus</taxon>
    </lineage>
</organism>
<feature type="transmembrane region" description="Helical" evidence="1">
    <location>
        <begin position="228"/>
        <end position="250"/>
    </location>
</feature>
<dbReference type="Gene3D" id="3.90.550.10">
    <property type="entry name" value="Spore Coat Polysaccharide Biosynthesis Protein SpsA, Chain A"/>
    <property type="match status" value="1"/>
</dbReference>
<dbReference type="OrthoDB" id="9810303at2"/>
<dbReference type="PANTHER" id="PTHR48090:SF7">
    <property type="entry name" value="RFBJ PROTEIN"/>
    <property type="match status" value="1"/>
</dbReference>
<keyword evidence="4" id="KW-1185">Reference proteome</keyword>
<gene>
    <name evidence="3" type="ORF">UAU_01180</name>
</gene>
<evidence type="ECO:0000313" key="3">
    <source>
        <dbReference type="EMBL" id="EOH95218.1"/>
    </source>
</evidence>
<dbReference type="InterPro" id="IPR001173">
    <property type="entry name" value="Glyco_trans_2-like"/>
</dbReference>
<keyword evidence="1" id="KW-0472">Membrane</keyword>
<dbReference type="AlphaFoldDB" id="R2QJ46"/>
<dbReference type="eggNOG" id="COG0463">
    <property type="taxonomic scope" value="Bacteria"/>
</dbReference>
<evidence type="ECO:0000256" key="1">
    <source>
        <dbReference type="SAM" id="Phobius"/>
    </source>
</evidence>
<sequence>MNKIAVLIPCYNEETTIKKVIADFQENLPEAAIYVYDNNSTDNSFSAAKEAGAIVKKEVRQGKGNVLRTMFREIEADCYLLVDGDDTYPAQFAKKMCEEILYKHADMVIGDRLSSTYFSENKRPFHNVGNVFVKKLINIFFNGNIKDILTGYRALSPLFVKSMPVLSKEFEIETEMNIHALDKNFIISNVPVDYRDRPDGSESKLNTVTDGIKVIRTIFSLFKNYKPLLCFSVLAFLLAVLSAGFGLPVIMDYFKTGLVERFPTFLTAIFFLLSALLCFSCGLILDTENKKARQNFETQLNISSCCFISRKKFNLTLDPYPLKYLVNILNERKIPYSPFIWPACFSFTKLVKLRLVLLRSTKASLALSVVKNIVLYHPATHLIPLSAYLTSHKIRRFNYIYNPRQLQQLLF</sequence>
<dbReference type="PATRIC" id="fig|1158607.3.peg.1162"/>
<dbReference type="EMBL" id="AJAQ01000011">
    <property type="protein sequence ID" value="EOH95218.1"/>
    <property type="molecule type" value="Genomic_DNA"/>
</dbReference>
<dbReference type="SUPFAM" id="SSF53448">
    <property type="entry name" value="Nucleotide-diphospho-sugar transferases"/>
    <property type="match status" value="1"/>
</dbReference>
<evidence type="ECO:0000313" key="4">
    <source>
        <dbReference type="Proteomes" id="UP000013782"/>
    </source>
</evidence>
<dbReference type="Pfam" id="PF00535">
    <property type="entry name" value="Glycos_transf_2"/>
    <property type="match status" value="1"/>
</dbReference>
<name>R2QJ46_9ENTE</name>
<dbReference type="RefSeq" id="WP_010756210.1">
    <property type="nucleotide sequence ID" value="NZ_ASWD01000002.1"/>
</dbReference>
<proteinExistence type="predicted"/>
<dbReference type="HOGENOM" id="CLU_033536_7_3_9"/>
<comment type="caution">
    <text evidence="3">The sequence shown here is derived from an EMBL/GenBank/DDBJ whole genome shotgun (WGS) entry which is preliminary data.</text>
</comment>
<feature type="domain" description="Glycosyltransferase 2-like" evidence="2">
    <location>
        <begin position="6"/>
        <end position="145"/>
    </location>
</feature>
<keyword evidence="1" id="KW-0812">Transmembrane</keyword>